<proteinExistence type="inferred from homology"/>
<comment type="cofactor">
    <cofactor evidence="1">
        <name>Zn(2+)</name>
        <dbReference type="ChEBI" id="CHEBI:29105"/>
    </cofactor>
</comment>
<accession>A0A0A1SZ18</accession>
<dbReference type="AlphaFoldDB" id="A0A0A1SZ18"/>
<evidence type="ECO:0000256" key="6">
    <source>
        <dbReference type="ARBA" id="ARBA00023002"/>
    </source>
</evidence>
<protein>
    <recommendedName>
        <fullName evidence="3">alcohol dehydrogenase</fullName>
        <ecNumber evidence="3">1.1.1.1</ecNumber>
    </recommendedName>
</protein>
<dbReference type="SUPFAM" id="SSF50129">
    <property type="entry name" value="GroES-like"/>
    <property type="match status" value="1"/>
</dbReference>
<gene>
    <name evidence="9" type="ORF">VHEMI05874</name>
</gene>
<evidence type="ECO:0000256" key="2">
    <source>
        <dbReference type="ARBA" id="ARBA00008072"/>
    </source>
</evidence>
<dbReference type="CDD" id="cd08297">
    <property type="entry name" value="CAD3"/>
    <property type="match status" value="1"/>
</dbReference>
<dbReference type="EC" id="1.1.1.1" evidence="3"/>
<dbReference type="Proteomes" id="UP000039046">
    <property type="component" value="Unassembled WGS sequence"/>
</dbReference>
<keyword evidence="10" id="KW-1185">Reference proteome</keyword>
<dbReference type="GO" id="GO:0005737">
    <property type="term" value="C:cytoplasm"/>
    <property type="evidence" value="ECO:0007669"/>
    <property type="project" value="TreeGrafter"/>
</dbReference>
<dbReference type="HOGENOM" id="CLU_026673_20_1_1"/>
<evidence type="ECO:0000256" key="5">
    <source>
        <dbReference type="ARBA" id="ARBA00022833"/>
    </source>
</evidence>
<dbReference type="FunFam" id="3.90.180.10:FF:000002">
    <property type="entry name" value="Alcohol dehydrogenase AdhP"/>
    <property type="match status" value="1"/>
</dbReference>
<dbReference type="FunFam" id="3.40.50.720:FF:000039">
    <property type="entry name" value="Alcohol dehydrogenase AdhP"/>
    <property type="match status" value="1"/>
</dbReference>
<reference evidence="9 10" key="1">
    <citation type="journal article" date="2015" name="Genome Announc.">
        <title>Draft Genome Sequence and Gene Annotation of the Entomopathogenic Fungus Verticillium hemipterigenum.</title>
        <authorList>
            <person name="Horn F."/>
            <person name="Habel A."/>
            <person name="Scharf D.H."/>
            <person name="Dworschak J."/>
            <person name="Brakhage A.A."/>
            <person name="Guthke R."/>
            <person name="Hertweck C."/>
            <person name="Linde J."/>
        </authorList>
    </citation>
    <scope>NUCLEOTIDE SEQUENCE [LARGE SCALE GENOMIC DNA]</scope>
</reference>
<dbReference type="OrthoDB" id="1879366at2759"/>
<evidence type="ECO:0000313" key="9">
    <source>
        <dbReference type="EMBL" id="CEJ90066.1"/>
    </source>
</evidence>
<sequence>MVNGYIPAEQWAQVIEVLGRPPVYKRIPVPIPARDEALVNVLYSGVCHTDLHAMRDDWPLEHKMPLVGGHEGVGVVVAQGNLTDAVKIGDRVGIKWLNGTCLRCSFCLSGNEPLCEEALLSGYSVDGTFQQYCTAKASHLTLLPEDCDPAAIAPILCAGVTVYKGLKESGARPGQYVAIIGAAGGLGSMAIQFARAMGLQVIAVDRGGDKEEICKSLGAKIYVNYETSEDLGKDVRQAIADGCGAHAALVIASDADVFQKIPQYIRPHGVAVCLGLPAASQITIPVFDVVVKMLTIKGSYVGSRVDAQEAVQFFHDGLIKVPTIVVPLSNLADVYDLMSEGKIVGRYIIDPAN</sequence>
<name>A0A0A1SZ18_9HYPO</name>
<dbReference type="Gene3D" id="3.40.50.720">
    <property type="entry name" value="NAD(P)-binding Rossmann-like Domain"/>
    <property type="match status" value="1"/>
</dbReference>
<dbReference type="EMBL" id="CDHN01000003">
    <property type="protein sequence ID" value="CEJ90066.1"/>
    <property type="molecule type" value="Genomic_DNA"/>
</dbReference>
<dbReference type="SUPFAM" id="SSF51735">
    <property type="entry name" value="NAD(P)-binding Rossmann-fold domains"/>
    <property type="match status" value="1"/>
</dbReference>
<keyword evidence="5" id="KW-0862">Zinc</keyword>
<dbReference type="InterPro" id="IPR013154">
    <property type="entry name" value="ADH-like_N"/>
</dbReference>
<dbReference type="GO" id="GO:0004022">
    <property type="term" value="F:alcohol dehydrogenase (NAD+) activity"/>
    <property type="evidence" value="ECO:0007669"/>
    <property type="project" value="UniProtKB-EC"/>
</dbReference>
<keyword evidence="7" id="KW-0520">NAD</keyword>
<dbReference type="Pfam" id="PF00107">
    <property type="entry name" value="ADH_zinc_N"/>
    <property type="match status" value="1"/>
</dbReference>
<comment type="similarity">
    <text evidence="2">Belongs to the zinc-containing alcohol dehydrogenase family.</text>
</comment>
<evidence type="ECO:0000256" key="7">
    <source>
        <dbReference type="ARBA" id="ARBA00023027"/>
    </source>
</evidence>
<dbReference type="Pfam" id="PF08240">
    <property type="entry name" value="ADH_N"/>
    <property type="match status" value="1"/>
</dbReference>
<dbReference type="SMART" id="SM00829">
    <property type="entry name" value="PKS_ER"/>
    <property type="match status" value="1"/>
</dbReference>
<dbReference type="STRING" id="1531966.A0A0A1SZ18"/>
<dbReference type="InterPro" id="IPR011032">
    <property type="entry name" value="GroES-like_sf"/>
</dbReference>
<keyword evidence="6" id="KW-0560">Oxidoreductase</keyword>
<dbReference type="InterPro" id="IPR020843">
    <property type="entry name" value="ER"/>
</dbReference>
<organism evidence="9 10">
    <name type="scientific">[Torrubiella] hemipterigena</name>
    <dbReference type="NCBI Taxonomy" id="1531966"/>
    <lineage>
        <taxon>Eukaryota</taxon>
        <taxon>Fungi</taxon>
        <taxon>Dikarya</taxon>
        <taxon>Ascomycota</taxon>
        <taxon>Pezizomycotina</taxon>
        <taxon>Sordariomycetes</taxon>
        <taxon>Hypocreomycetidae</taxon>
        <taxon>Hypocreales</taxon>
        <taxon>Clavicipitaceae</taxon>
        <taxon>Clavicipitaceae incertae sedis</taxon>
        <taxon>'Torrubiella' clade</taxon>
    </lineage>
</organism>
<dbReference type="InterPro" id="IPR013149">
    <property type="entry name" value="ADH-like_C"/>
</dbReference>
<dbReference type="Gene3D" id="3.90.180.10">
    <property type="entry name" value="Medium-chain alcohol dehydrogenases, catalytic domain"/>
    <property type="match status" value="1"/>
</dbReference>
<dbReference type="PANTHER" id="PTHR42940">
    <property type="entry name" value="ALCOHOL DEHYDROGENASE 1-RELATED"/>
    <property type="match status" value="1"/>
</dbReference>
<evidence type="ECO:0000256" key="4">
    <source>
        <dbReference type="ARBA" id="ARBA00022723"/>
    </source>
</evidence>
<dbReference type="GO" id="GO:0046872">
    <property type="term" value="F:metal ion binding"/>
    <property type="evidence" value="ECO:0007669"/>
    <property type="project" value="UniProtKB-KW"/>
</dbReference>
<dbReference type="PANTHER" id="PTHR42940:SF3">
    <property type="entry name" value="ALCOHOL DEHYDROGENASE 1-RELATED"/>
    <property type="match status" value="1"/>
</dbReference>
<evidence type="ECO:0000256" key="3">
    <source>
        <dbReference type="ARBA" id="ARBA00013190"/>
    </source>
</evidence>
<dbReference type="InterPro" id="IPR036291">
    <property type="entry name" value="NAD(P)-bd_dom_sf"/>
</dbReference>
<feature type="domain" description="Enoyl reductase (ER)" evidence="8">
    <location>
        <begin position="19"/>
        <end position="349"/>
    </location>
</feature>
<keyword evidence="4" id="KW-0479">Metal-binding</keyword>
<evidence type="ECO:0000256" key="1">
    <source>
        <dbReference type="ARBA" id="ARBA00001947"/>
    </source>
</evidence>
<evidence type="ECO:0000259" key="8">
    <source>
        <dbReference type="SMART" id="SM00829"/>
    </source>
</evidence>
<evidence type="ECO:0000313" key="10">
    <source>
        <dbReference type="Proteomes" id="UP000039046"/>
    </source>
</evidence>